<dbReference type="Pfam" id="PF16016">
    <property type="entry name" value="VASt"/>
    <property type="match status" value="1"/>
</dbReference>
<evidence type="ECO:0000256" key="3">
    <source>
        <dbReference type="ARBA" id="ARBA00022989"/>
    </source>
</evidence>
<keyword evidence="9" id="KW-1185">Reference proteome</keyword>
<protein>
    <submittedName>
        <fullName evidence="8">GRAM domain containing 1Bb</fullName>
    </submittedName>
</protein>
<dbReference type="Ensembl" id="ENSEBUT00000027627.1">
    <property type="protein sequence ID" value="ENSEBUP00000027051.1"/>
    <property type="gene ID" value="ENSEBUG00000016613.1"/>
</dbReference>
<dbReference type="GO" id="GO:0005886">
    <property type="term" value="C:plasma membrane"/>
    <property type="evidence" value="ECO:0007669"/>
    <property type="project" value="TreeGrafter"/>
</dbReference>
<feature type="compositionally biased region" description="Low complexity" evidence="5">
    <location>
        <begin position="403"/>
        <end position="413"/>
    </location>
</feature>
<dbReference type="AlphaFoldDB" id="A0A8C4R950"/>
<dbReference type="InterPro" id="IPR011993">
    <property type="entry name" value="PH-like_dom_sf"/>
</dbReference>
<reference evidence="8" key="1">
    <citation type="submission" date="2025-08" db="UniProtKB">
        <authorList>
            <consortium name="Ensembl"/>
        </authorList>
    </citation>
    <scope>IDENTIFICATION</scope>
</reference>
<name>A0A8C4R950_EPTBU</name>
<dbReference type="GO" id="GO:0120020">
    <property type="term" value="F:cholesterol transfer activity"/>
    <property type="evidence" value="ECO:0007669"/>
    <property type="project" value="TreeGrafter"/>
</dbReference>
<evidence type="ECO:0000313" key="9">
    <source>
        <dbReference type="Proteomes" id="UP000694388"/>
    </source>
</evidence>
<dbReference type="PANTHER" id="PTHR23319">
    <property type="entry name" value="GRAM DOMAIN CONTAINING 1B, ISOFORM E"/>
    <property type="match status" value="1"/>
</dbReference>
<evidence type="ECO:0000256" key="1">
    <source>
        <dbReference type="ARBA" id="ARBA00004167"/>
    </source>
</evidence>
<feature type="region of interest" description="Disordered" evidence="5">
    <location>
        <begin position="118"/>
        <end position="163"/>
    </location>
</feature>
<feature type="region of interest" description="Disordered" evidence="5">
    <location>
        <begin position="635"/>
        <end position="656"/>
    </location>
</feature>
<feature type="compositionally biased region" description="Basic residues" evidence="5">
    <location>
        <begin position="635"/>
        <end position="644"/>
    </location>
</feature>
<dbReference type="PROSITE" id="PS51778">
    <property type="entry name" value="VAST"/>
    <property type="match status" value="1"/>
</dbReference>
<evidence type="ECO:0000256" key="4">
    <source>
        <dbReference type="ARBA" id="ARBA00023136"/>
    </source>
</evidence>
<reference evidence="8" key="2">
    <citation type="submission" date="2025-09" db="UniProtKB">
        <authorList>
            <consortium name="Ensembl"/>
        </authorList>
    </citation>
    <scope>IDENTIFICATION</scope>
</reference>
<sequence>MAEPAVSFEQAQTTLQQFRQVSSASGFHSTYEEDTLSITTPPSHGWSSPRNTPSCSPVLAKRSLAPSPTPPSSSTVADLQPHTVAICEGRPSTPTPSLSLPEAGVEGAVPSFLIMVEKGSDPGSEKSSTPPPAPLASPEGSGATLRLPGPSTVPRSSKGNKKSQSWYNVLSPTYKQRNEDFRKLFKQLPESERLIVDYSCALQRDILLQGRLYVSENWLCFYSNIFRWETLLCIRFKDITAMTKEKTARLIPNAVQVSTETDKHFFTSLGARDRTYMMMFRLWQNALLDKPLCPRELWQFVHQCYGNELGLTSEDEDYVPPEDDISNIGFSEDLVEDVELNDSSKAGSEGCLDHSPLLSHKSTISLTLASSGSSELPSSQCDGLFNGLIDEVPRIDIGVGRSVSSPVSDDAPVLTTPSLDLNDNEDIPTELSDSSETSIEELMEVESFHEDLPGKVCINCVFGITAERLFQLLFRDPDFARATAESRKMTDLCIQPWKKESNESQKRELTYGLAAANPLAPKTANAIEIQNLHKNSREGECYVVDAEIYMQDIPYQDYFYTVNRYCILRVSKCKARLRVSSDIRYRKQPWGLVKTLIERNSWSGLVEYFHFLEMEIGRTEKMLCSTETEKVGSLRRRKRHHTLHRGPASATSPVSMPTDDDRICNLRTSTGSNTCRYLFDNHQGSLTLSAAPVSRLLLLLAIILLTLVSLNAVLFYKLWALEASTQTLQTWDMFRLGKQLPQTNSEWAQLVEQQQRLHASHLARWRDTLRTTLSQIDEMRESLSKLQQGVQILDSNTENVK</sequence>
<dbReference type="GeneTree" id="ENSGT00940000156649"/>
<keyword evidence="2 6" id="KW-0812">Transmembrane</keyword>
<comment type="subcellular location">
    <subcellularLocation>
        <location evidence="1">Membrane</location>
        <topology evidence="1">Single-pass membrane protein</topology>
    </subcellularLocation>
</comment>
<feature type="domain" description="VASt" evidence="7">
    <location>
        <begin position="453"/>
        <end position="624"/>
    </location>
</feature>
<dbReference type="InterPro" id="IPR051482">
    <property type="entry name" value="Cholesterol_transport"/>
</dbReference>
<dbReference type="Pfam" id="PF02893">
    <property type="entry name" value="GRAM"/>
    <property type="match status" value="1"/>
</dbReference>
<dbReference type="FunFam" id="2.30.29.30:FF:000008">
    <property type="entry name" value="GRAM domain containing 1B"/>
    <property type="match status" value="1"/>
</dbReference>
<dbReference type="GO" id="GO:0032366">
    <property type="term" value="P:intracellular sterol transport"/>
    <property type="evidence" value="ECO:0007669"/>
    <property type="project" value="TreeGrafter"/>
</dbReference>
<dbReference type="InterPro" id="IPR004182">
    <property type="entry name" value="GRAM"/>
</dbReference>
<feature type="region of interest" description="Disordered" evidence="5">
    <location>
        <begin position="403"/>
        <end position="433"/>
    </location>
</feature>
<feature type="compositionally biased region" description="Polar residues" evidence="5">
    <location>
        <begin position="153"/>
        <end position="163"/>
    </location>
</feature>
<dbReference type="GO" id="GO:0005789">
    <property type="term" value="C:endoplasmic reticulum membrane"/>
    <property type="evidence" value="ECO:0007669"/>
    <property type="project" value="UniProtKB-ARBA"/>
</dbReference>
<dbReference type="PANTHER" id="PTHR23319:SF4">
    <property type="entry name" value="GRAM DOMAIN CONTAINING 1B, ISOFORM E"/>
    <property type="match status" value="1"/>
</dbReference>
<dbReference type="CDD" id="cd13220">
    <property type="entry name" value="PH-GRAM_GRAMDC"/>
    <property type="match status" value="1"/>
</dbReference>
<proteinExistence type="predicted"/>
<evidence type="ECO:0000259" key="7">
    <source>
        <dbReference type="PROSITE" id="PS51778"/>
    </source>
</evidence>
<dbReference type="SMART" id="SM00568">
    <property type="entry name" value="GRAM"/>
    <property type="match status" value="1"/>
</dbReference>
<dbReference type="Proteomes" id="UP000694388">
    <property type="component" value="Unplaced"/>
</dbReference>
<feature type="region of interest" description="Disordered" evidence="5">
    <location>
        <begin position="21"/>
        <end position="79"/>
    </location>
</feature>
<evidence type="ECO:0000256" key="6">
    <source>
        <dbReference type="SAM" id="Phobius"/>
    </source>
</evidence>
<dbReference type="Gene3D" id="2.30.29.30">
    <property type="entry name" value="Pleckstrin-homology domain (PH domain)/Phosphotyrosine-binding domain (PTB)"/>
    <property type="match status" value="1"/>
</dbReference>
<feature type="transmembrane region" description="Helical" evidence="6">
    <location>
        <begin position="696"/>
        <end position="716"/>
    </location>
</feature>
<dbReference type="GO" id="GO:0015485">
    <property type="term" value="F:cholesterol binding"/>
    <property type="evidence" value="ECO:0007669"/>
    <property type="project" value="TreeGrafter"/>
</dbReference>
<keyword evidence="4 6" id="KW-0472">Membrane</keyword>
<evidence type="ECO:0000256" key="2">
    <source>
        <dbReference type="ARBA" id="ARBA00022692"/>
    </source>
</evidence>
<keyword evidence="3 6" id="KW-1133">Transmembrane helix</keyword>
<evidence type="ECO:0000256" key="5">
    <source>
        <dbReference type="SAM" id="MobiDB-lite"/>
    </source>
</evidence>
<accession>A0A8C4R950</accession>
<evidence type="ECO:0000313" key="8">
    <source>
        <dbReference type="Ensembl" id="ENSEBUP00000027051.1"/>
    </source>
</evidence>
<dbReference type="InterPro" id="IPR031968">
    <property type="entry name" value="VASt"/>
</dbReference>
<organism evidence="8 9">
    <name type="scientific">Eptatretus burgeri</name>
    <name type="common">Inshore hagfish</name>
    <dbReference type="NCBI Taxonomy" id="7764"/>
    <lineage>
        <taxon>Eukaryota</taxon>
        <taxon>Metazoa</taxon>
        <taxon>Chordata</taxon>
        <taxon>Craniata</taxon>
        <taxon>Vertebrata</taxon>
        <taxon>Cyclostomata</taxon>
        <taxon>Myxini</taxon>
        <taxon>Myxiniformes</taxon>
        <taxon>Myxinidae</taxon>
        <taxon>Eptatretinae</taxon>
        <taxon>Eptatretus</taxon>
    </lineage>
</organism>
<dbReference type="GO" id="GO:0140268">
    <property type="term" value="C:endoplasmic reticulum-plasma membrane contact site"/>
    <property type="evidence" value="ECO:0007669"/>
    <property type="project" value="TreeGrafter"/>
</dbReference>
<feature type="compositionally biased region" description="Polar residues" evidence="5">
    <location>
        <begin position="36"/>
        <end position="55"/>
    </location>
</feature>